<dbReference type="SUPFAM" id="SSF75445">
    <property type="entry name" value="D-ribose-5-phosphate isomerase (RpiA), lid domain"/>
    <property type="match status" value="1"/>
</dbReference>
<dbReference type="GO" id="GO:0005829">
    <property type="term" value="C:cytosol"/>
    <property type="evidence" value="ECO:0007669"/>
    <property type="project" value="TreeGrafter"/>
</dbReference>
<sequence length="224" mass="24406">MVVNKTKATAAKASLKYINNGMTIGLGSGSTMYYFLEELGNLVQSGLHIEGVPTSKRTEKWALDFGVPLTELARDTVIDVAIDGANQVDENFHLLKGGGGSLVREKIVAASAKELIILIDDSKCVSRIHDADLPVEVLPFGWEKTAMAIEQQGYDPILRYKDGASFISDNGNYIVDCHIRTLEAPLKVHQQFKKLTGVVDTGLFIGMADRVIIGKEDGAVEKRN</sequence>
<dbReference type="InterPro" id="IPR020672">
    <property type="entry name" value="Ribose5P_isomerase_typA_subgr"/>
</dbReference>
<dbReference type="PANTHER" id="PTHR11934">
    <property type="entry name" value="RIBOSE-5-PHOSPHATE ISOMERASE"/>
    <property type="match status" value="1"/>
</dbReference>
<evidence type="ECO:0000313" key="4">
    <source>
        <dbReference type="EMBL" id="GGK06346.1"/>
    </source>
</evidence>
<accession>A0A917Q1T7</accession>
<dbReference type="EC" id="5.3.1.6" evidence="3"/>
<reference evidence="4" key="1">
    <citation type="journal article" date="2014" name="Int. J. Syst. Evol. Microbiol.">
        <title>Complete genome sequence of Corynebacterium casei LMG S-19264T (=DSM 44701T), isolated from a smear-ripened cheese.</title>
        <authorList>
            <consortium name="US DOE Joint Genome Institute (JGI-PGF)"/>
            <person name="Walter F."/>
            <person name="Albersmeier A."/>
            <person name="Kalinowski J."/>
            <person name="Ruckert C."/>
        </authorList>
    </citation>
    <scope>NUCLEOTIDE SEQUENCE</scope>
    <source>
        <strain evidence="4">JCM 12580</strain>
    </source>
</reference>
<feature type="active site" description="Proton acceptor" evidence="3">
    <location>
        <position position="105"/>
    </location>
</feature>
<reference evidence="4" key="2">
    <citation type="submission" date="2020-09" db="EMBL/GenBank/DDBJ databases">
        <authorList>
            <person name="Sun Q."/>
            <person name="Ohkuma M."/>
        </authorList>
    </citation>
    <scope>NUCLEOTIDE SEQUENCE</scope>
    <source>
        <strain evidence="4">JCM 12580</strain>
    </source>
</reference>
<dbReference type="RefSeq" id="WP_188634024.1">
    <property type="nucleotide sequence ID" value="NZ_BMNQ01000066.1"/>
</dbReference>
<dbReference type="InterPro" id="IPR004788">
    <property type="entry name" value="Ribose5P_isomerase_type_A"/>
</dbReference>
<comment type="pathway">
    <text evidence="3">Carbohydrate degradation; pentose phosphate pathway; D-ribose 5-phosphate from D-ribulose 5-phosphate (non-oxidative stage): step 1/1.</text>
</comment>
<comment type="caution">
    <text evidence="4">The sequence shown here is derived from an EMBL/GenBank/DDBJ whole genome shotgun (WGS) entry which is preliminary data.</text>
</comment>
<dbReference type="AlphaFoldDB" id="A0A917Q1T7"/>
<dbReference type="Gene3D" id="3.30.70.260">
    <property type="match status" value="1"/>
</dbReference>
<dbReference type="CDD" id="cd01398">
    <property type="entry name" value="RPI_A"/>
    <property type="match status" value="1"/>
</dbReference>
<comment type="subunit">
    <text evidence="3">Homodimer.</text>
</comment>
<keyword evidence="5" id="KW-1185">Reference proteome</keyword>
<dbReference type="EMBL" id="BMNQ01000066">
    <property type="protein sequence ID" value="GGK06346.1"/>
    <property type="molecule type" value="Genomic_DNA"/>
</dbReference>
<evidence type="ECO:0000256" key="2">
    <source>
        <dbReference type="ARBA" id="ARBA00023235"/>
    </source>
</evidence>
<dbReference type="GO" id="GO:0004751">
    <property type="term" value="F:ribose-5-phosphate isomerase activity"/>
    <property type="evidence" value="ECO:0007669"/>
    <property type="project" value="UniProtKB-UniRule"/>
</dbReference>
<feature type="binding site" evidence="3">
    <location>
        <begin position="28"/>
        <end position="31"/>
    </location>
    <ligand>
        <name>substrate</name>
    </ligand>
</feature>
<comment type="catalytic activity">
    <reaction evidence="1 3">
        <text>aldehydo-D-ribose 5-phosphate = D-ribulose 5-phosphate</text>
        <dbReference type="Rhea" id="RHEA:14657"/>
        <dbReference type="ChEBI" id="CHEBI:58121"/>
        <dbReference type="ChEBI" id="CHEBI:58273"/>
        <dbReference type="EC" id="5.3.1.6"/>
    </reaction>
</comment>
<dbReference type="NCBIfam" id="NF001924">
    <property type="entry name" value="PRK00702.1"/>
    <property type="match status" value="1"/>
</dbReference>
<evidence type="ECO:0000313" key="5">
    <source>
        <dbReference type="Proteomes" id="UP000658382"/>
    </source>
</evidence>
<protein>
    <recommendedName>
        <fullName evidence="3">Ribose-5-phosphate isomerase A</fullName>
        <ecNumber evidence="3">5.3.1.6</ecNumber>
    </recommendedName>
    <alternativeName>
        <fullName evidence="3">Phosphoriboisomerase A</fullName>
        <shortName evidence="3">PRI</shortName>
    </alternativeName>
</protein>
<dbReference type="Proteomes" id="UP000658382">
    <property type="component" value="Unassembled WGS sequence"/>
</dbReference>
<evidence type="ECO:0000256" key="1">
    <source>
        <dbReference type="ARBA" id="ARBA00001713"/>
    </source>
</evidence>
<name>A0A917Q1T7_9BACI</name>
<feature type="binding site" evidence="3">
    <location>
        <position position="123"/>
    </location>
    <ligand>
        <name>substrate</name>
    </ligand>
</feature>
<comment type="similarity">
    <text evidence="3">Belongs to the ribose 5-phosphate isomerase family.</text>
</comment>
<comment type="caution">
    <text evidence="3">Lacks conserved residue(s) required for the propagation of feature annotation.</text>
</comment>
<keyword evidence="2 3" id="KW-0413">Isomerase</keyword>
<dbReference type="GO" id="GO:0009052">
    <property type="term" value="P:pentose-phosphate shunt, non-oxidative branch"/>
    <property type="evidence" value="ECO:0007669"/>
    <property type="project" value="UniProtKB-UniRule"/>
</dbReference>
<dbReference type="Pfam" id="PF06026">
    <property type="entry name" value="Rib_5-P_isom_A"/>
    <property type="match status" value="1"/>
</dbReference>
<dbReference type="PANTHER" id="PTHR11934:SF0">
    <property type="entry name" value="RIBOSE-5-PHOSPHATE ISOMERASE"/>
    <property type="match status" value="1"/>
</dbReference>
<dbReference type="InterPro" id="IPR037171">
    <property type="entry name" value="NagB/RpiA_transferase-like"/>
</dbReference>
<dbReference type="HAMAP" id="MF_00170">
    <property type="entry name" value="Rib_5P_isom_A"/>
    <property type="match status" value="1"/>
</dbReference>
<proteinExistence type="inferred from homology"/>
<evidence type="ECO:0000256" key="3">
    <source>
        <dbReference type="HAMAP-Rule" id="MF_00170"/>
    </source>
</evidence>
<dbReference type="NCBIfam" id="TIGR00021">
    <property type="entry name" value="rpiA"/>
    <property type="match status" value="1"/>
</dbReference>
<dbReference type="FunFam" id="3.40.50.1360:FF:000001">
    <property type="entry name" value="Ribose-5-phosphate isomerase A"/>
    <property type="match status" value="1"/>
</dbReference>
<dbReference type="GO" id="GO:0006014">
    <property type="term" value="P:D-ribose metabolic process"/>
    <property type="evidence" value="ECO:0007669"/>
    <property type="project" value="TreeGrafter"/>
</dbReference>
<dbReference type="Gene3D" id="3.40.50.1360">
    <property type="match status" value="1"/>
</dbReference>
<organism evidence="4 5">
    <name type="scientific">Lentibacillus kapialis</name>
    <dbReference type="NCBI Taxonomy" id="340214"/>
    <lineage>
        <taxon>Bacteria</taxon>
        <taxon>Bacillati</taxon>
        <taxon>Bacillota</taxon>
        <taxon>Bacilli</taxon>
        <taxon>Bacillales</taxon>
        <taxon>Bacillaceae</taxon>
        <taxon>Lentibacillus</taxon>
    </lineage>
</organism>
<comment type="function">
    <text evidence="3">Catalyzes the reversible conversion of ribose-5-phosphate to ribulose 5-phosphate.</text>
</comment>
<gene>
    <name evidence="3 4" type="primary">rpiA</name>
    <name evidence="4" type="ORF">GCM10007063_31060</name>
</gene>
<feature type="binding site" evidence="3">
    <location>
        <begin position="96"/>
        <end position="99"/>
    </location>
    <ligand>
        <name>substrate</name>
    </ligand>
</feature>
<dbReference type="SUPFAM" id="SSF100950">
    <property type="entry name" value="NagB/RpiA/CoA transferase-like"/>
    <property type="match status" value="1"/>
</dbReference>